<accession>A0A2W7ICA2</accession>
<dbReference type="EMBL" id="QKYV01000001">
    <property type="protein sequence ID" value="PZW44039.1"/>
    <property type="molecule type" value="Genomic_DNA"/>
</dbReference>
<dbReference type="Proteomes" id="UP000249542">
    <property type="component" value="Unassembled WGS sequence"/>
</dbReference>
<organism evidence="2 3">
    <name type="scientific">Mesonia algae</name>
    <dbReference type="NCBI Taxonomy" id="213248"/>
    <lineage>
        <taxon>Bacteria</taxon>
        <taxon>Pseudomonadati</taxon>
        <taxon>Bacteroidota</taxon>
        <taxon>Flavobacteriia</taxon>
        <taxon>Flavobacteriales</taxon>
        <taxon>Flavobacteriaceae</taxon>
        <taxon>Mesonia</taxon>
    </lineage>
</organism>
<reference evidence="2 3" key="1">
    <citation type="submission" date="2018-06" db="EMBL/GenBank/DDBJ databases">
        <title>Genomic Encyclopedia of Archaeal and Bacterial Type Strains, Phase II (KMG-II): from individual species to whole genera.</title>
        <authorList>
            <person name="Goeker M."/>
        </authorList>
    </citation>
    <scope>NUCLEOTIDE SEQUENCE [LARGE SCALE GENOMIC DNA]</scope>
    <source>
        <strain evidence="2 3">DSM 15361</strain>
    </source>
</reference>
<evidence type="ECO:0000256" key="1">
    <source>
        <dbReference type="SAM" id="Phobius"/>
    </source>
</evidence>
<evidence type="ECO:0000313" key="2">
    <source>
        <dbReference type="EMBL" id="PZW44039.1"/>
    </source>
</evidence>
<feature type="transmembrane region" description="Helical" evidence="1">
    <location>
        <begin position="6"/>
        <end position="23"/>
    </location>
</feature>
<evidence type="ECO:0008006" key="4">
    <source>
        <dbReference type="Google" id="ProtNLM"/>
    </source>
</evidence>
<feature type="transmembrane region" description="Helical" evidence="1">
    <location>
        <begin position="91"/>
        <end position="108"/>
    </location>
</feature>
<keyword evidence="1" id="KW-0472">Membrane</keyword>
<feature type="transmembrane region" description="Helical" evidence="1">
    <location>
        <begin position="35"/>
        <end position="54"/>
    </location>
</feature>
<comment type="caution">
    <text evidence="2">The sequence shown here is derived from an EMBL/GenBank/DDBJ whole genome shotgun (WGS) entry which is preliminary data.</text>
</comment>
<keyword evidence="1" id="KW-0812">Transmembrane</keyword>
<name>A0A2W7ICA2_9FLAO</name>
<dbReference type="AlphaFoldDB" id="A0A2W7ICA2"/>
<protein>
    <recommendedName>
        <fullName evidence="4">DoxX-like protein</fullName>
    </recommendedName>
</protein>
<feature type="transmembrane region" description="Helical" evidence="1">
    <location>
        <begin position="60"/>
        <end position="79"/>
    </location>
</feature>
<evidence type="ECO:0000313" key="3">
    <source>
        <dbReference type="Proteomes" id="UP000249542"/>
    </source>
</evidence>
<keyword evidence="1" id="KW-1133">Transmembrane helix</keyword>
<sequence length="109" mass="12878">MQGNTNFLIIIFLASLFYFYKEYESNKEILAKIKFGKSLFFLQSVVAMLVLFLINMKLISLIVLIILIPFLAMNLWLNYEMYKQNGSIQRIIYSACIYFMIVIIFVNLH</sequence>
<proteinExistence type="predicted"/>
<keyword evidence="3" id="KW-1185">Reference proteome</keyword>
<gene>
    <name evidence="2" type="ORF">LX95_00368</name>
</gene>